<dbReference type="Proteomes" id="UP000823872">
    <property type="component" value="Chromosome D1"/>
</dbReference>
<accession>A0ABI7XED2</accession>
<evidence type="ECO:0000256" key="5">
    <source>
        <dbReference type="SAM" id="MobiDB-lite"/>
    </source>
</evidence>
<dbReference type="InterPro" id="IPR015631">
    <property type="entry name" value="CD2/SLAM_rcpt"/>
</dbReference>
<reference evidence="8" key="3">
    <citation type="submission" date="2025-09" db="UniProtKB">
        <authorList>
            <consortium name="Ensembl"/>
        </authorList>
    </citation>
    <scope>IDENTIFICATION</scope>
    <source>
        <strain evidence="8">breed Abyssinian</strain>
    </source>
</reference>
<evidence type="ECO:0000256" key="3">
    <source>
        <dbReference type="ARBA" id="ARBA00023136"/>
    </source>
</evidence>
<reference evidence="8" key="2">
    <citation type="submission" date="2025-08" db="UniProtKB">
        <authorList>
            <consortium name="Ensembl"/>
        </authorList>
    </citation>
    <scope>IDENTIFICATION</scope>
    <source>
        <strain evidence="8">breed Abyssinian</strain>
    </source>
</reference>
<gene>
    <name evidence="8" type="primary">VSTM5</name>
</gene>
<dbReference type="GeneTree" id="ENSGT01130000278319"/>
<evidence type="ECO:0000259" key="7">
    <source>
        <dbReference type="SMART" id="SM00409"/>
    </source>
</evidence>
<organism evidence="8 9">
    <name type="scientific">Felis catus</name>
    <name type="common">Cat</name>
    <name type="synonym">Felis silvestris catus</name>
    <dbReference type="NCBI Taxonomy" id="9685"/>
    <lineage>
        <taxon>Eukaryota</taxon>
        <taxon>Metazoa</taxon>
        <taxon>Chordata</taxon>
        <taxon>Craniata</taxon>
        <taxon>Vertebrata</taxon>
        <taxon>Euteleostomi</taxon>
        <taxon>Mammalia</taxon>
        <taxon>Eutheria</taxon>
        <taxon>Laurasiatheria</taxon>
        <taxon>Carnivora</taxon>
        <taxon>Feliformia</taxon>
        <taxon>Felidae</taxon>
        <taxon>Felinae</taxon>
        <taxon>Felis</taxon>
    </lineage>
</organism>
<dbReference type="Ensembl" id="ENSFCTT00005031638.1">
    <property type="protein sequence ID" value="ENSFCTP00005020877.1"/>
    <property type="gene ID" value="ENSFCTG00005011306.1"/>
</dbReference>
<keyword evidence="6" id="KW-0812">Transmembrane</keyword>
<feature type="domain" description="Immunoglobulin" evidence="7">
    <location>
        <begin position="171"/>
        <end position="270"/>
    </location>
</feature>
<evidence type="ECO:0000256" key="2">
    <source>
        <dbReference type="ARBA" id="ARBA00022729"/>
    </source>
</evidence>
<dbReference type="SMART" id="SM00409">
    <property type="entry name" value="IG"/>
    <property type="match status" value="1"/>
</dbReference>
<feature type="region of interest" description="Disordered" evidence="5">
    <location>
        <begin position="89"/>
        <end position="127"/>
    </location>
</feature>
<dbReference type="InterPro" id="IPR036179">
    <property type="entry name" value="Ig-like_dom_sf"/>
</dbReference>
<evidence type="ECO:0000256" key="6">
    <source>
        <dbReference type="SAM" id="Phobius"/>
    </source>
</evidence>
<dbReference type="InterPro" id="IPR013783">
    <property type="entry name" value="Ig-like_fold"/>
</dbReference>
<evidence type="ECO:0000256" key="1">
    <source>
        <dbReference type="ARBA" id="ARBA00004370"/>
    </source>
</evidence>
<reference evidence="8 9" key="1">
    <citation type="submission" date="2021-02" db="EMBL/GenBank/DDBJ databases">
        <title>Safari Cat Assemblies.</title>
        <authorList>
            <person name="Bredemeyer K.R."/>
            <person name="Murphy W.J."/>
        </authorList>
    </citation>
    <scope>NUCLEOTIDE SEQUENCE [LARGE SCALE GENOMIC DNA]</scope>
</reference>
<keyword evidence="6" id="KW-1133">Transmembrane helix</keyword>
<dbReference type="InterPro" id="IPR003599">
    <property type="entry name" value="Ig_sub"/>
</dbReference>
<evidence type="ECO:0000256" key="4">
    <source>
        <dbReference type="ARBA" id="ARBA00023180"/>
    </source>
</evidence>
<dbReference type="PANTHER" id="PTHR12080">
    <property type="entry name" value="SIGNALING LYMPHOCYTIC ACTIVATION MOLECULE"/>
    <property type="match status" value="1"/>
</dbReference>
<dbReference type="Gene3D" id="2.60.40.10">
    <property type="entry name" value="Immunoglobulins"/>
    <property type="match status" value="1"/>
</dbReference>
<keyword evidence="3 6" id="KW-0472">Membrane</keyword>
<dbReference type="PANTHER" id="PTHR12080:SF93">
    <property type="entry name" value="V-SET AND TRANSMEMBRANE DOMAIN-CONTAINING PROTEIN 5"/>
    <property type="match status" value="1"/>
</dbReference>
<feature type="transmembrane region" description="Helical" evidence="6">
    <location>
        <begin position="38"/>
        <end position="62"/>
    </location>
</feature>
<keyword evidence="2" id="KW-0732">Signal</keyword>
<dbReference type="SUPFAM" id="SSF48726">
    <property type="entry name" value="Immunoglobulin"/>
    <property type="match status" value="1"/>
</dbReference>
<keyword evidence="4" id="KW-0325">Glycoprotein</keyword>
<evidence type="ECO:0000313" key="9">
    <source>
        <dbReference type="Proteomes" id="UP000823872"/>
    </source>
</evidence>
<protein>
    <submittedName>
        <fullName evidence="8">V-set and transmembrane domain containing 5</fullName>
    </submittedName>
</protein>
<evidence type="ECO:0000313" key="8">
    <source>
        <dbReference type="Ensembl" id="ENSFCTP00005020877.1"/>
    </source>
</evidence>
<comment type="subcellular location">
    <subcellularLocation>
        <location evidence="1">Membrane</location>
    </subcellularLocation>
</comment>
<feature type="transmembrane region" description="Helical" evidence="6">
    <location>
        <begin position="277"/>
        <end position="301"/>
    </location>
</feature>
<sequence>MVSLGPQPTASTFPPSCIQHPAESGINTRTLGVNGRSLLFICHYLLLSVCIPTAFPFSLSLLSFPSHSLGTGSTTIGSAHLHLALEDLPDSEEEGRGGGRAGAARRCDSAQSGPRSPPGSPCRAGAGPGLLMRPLPSGSRKNRGISLGLLALCLTAACCLQSQGVSLYIPQSAINATVEEDILLSVEYSCHGVPTIEWKYTSNWGAQKIVEWKPGTQANISQSHKDRLCTFDNGSIQLFGVGVRDSGYYIITVTERLGSSQFGTIVLHVSEILYEDLHFVAVFLALLAAVAALLISLMWVCNKCAYKFQRKRRHKLKESTTEEIELQDVEC</sequence>
<name>A0ABI7XED2_FELCA</name>
<keyword evidence="9" id="KW-1185">Reference proteome</keyword>
<proteinExistence type="predicted"/>